<keyword evidence="19" id="KW-1185">Reference proteome</keyword>
<dbReference type="PROSITE" id="PS50192">
    <property type="entry name" value="T_SNARE"/>
    <property type="match status" value="1"/>
</dbReference>
<dbReference type="GO" id="GO:0016192">
    <property type="term" value="P:vesicle-mediated transport"/>
    <property type="evidence" value="ECO:0007669"/>
    <property type="project" value="UniProtKB-KW"/>
</dbReference>
<evidence type="ECO:0000256" key="11">
    <source>
        <dbReference type="ARBA" id="ARBA00023136"/>
    </source>
</evidence>
<keyword evidence="8 15" id="KW-1133">Transmembrane helix</keyword>
<dbReference type="InterPro" id="IPR000727">
    <property type="entry name" value="T_SNARE_dom"/>
</dbReference>
<sequence length="129" mass="14748">MSYKRDSHASKAGLFDSYGGIEEGRGTSSSHREINEHDNDQAVENLQERVMFLKRLTGDIHEEVESHNRMLDIMGSGMDASRGLLSGTMDRFKKVFDKKSNQKICKVAAYFVVSFITVYYLIKFTGYFM</sequence>
<protein>
    <submittedName>
        <fullName evidence="20">Bet1-like SNARE 1-2</fullName>
    </submittedName>
</protein>
<dbReference type="InterPro" id="IPR039899">
    <property type="entry name" value="BET1_SNARE"/>
</dbReference>
<accession>A0A218VTE8</accession>
<dbReference type="GO" id="GO:0015031">
    <property type="term" value="P:protein transport"/>
    <property type="evidence" value="ECO:0007669"/>
    <property type="project" value="UniProtKB-KW"/>
</dbReference>
<evidence type="ECO:0000256" key="5">
    <source>
        <dbReference type="ARBA" id="ARBA00022824"/>
    </source>
</evidence>
<keyword evidence="7" id="KW-0653">Protein transport</keyword>
<keyword evidence="3" id="KW-0813">Transport</keyword>
<reference evidence="17" key="2">
    <citation type="submission" date="2017-06" db="EMBL/GenBank/DDBJ databases">
        <title>The pomegranate genome and the genomics of punicalagin biosynthesis.</title>
        <authorList>
            <person name="Xu C."/>
        </authorList>
    </citation>
    <scope>NUCLEOTIDE SEQUENCE [LARGE SCALE GENOMIC DNA]</scope>
    <source>
        <tissue evidence="17">Fresh leaf</tissue>
    </source>
</reference>
<evidence type="ECO:0000256" key="15">
    <source>
        <dbReference type="SAM" id="Phobius"/>
    </source>
</evidence>
<evidence type="ECO:0000256" key="8">
    <source>
        <dbReference type="ARBA" id="ARBA00022989"/>
    </source>
</evidence>
<dbReference type="Proteomes" id="UP000197138">
    <property type="component" value="Unassembled WGS sequence"/>
</dbReference>
<proteinExistence type="inferred from homology"/>
<evidence type="ECO:0000256" key="12">
    <source>
        <dbReference type="ARBA" id="ARBA00037962"/>
    </source>
</evidence>
<evidence type="ECO:0000313" key="17">
    <source>
        <dbReference type="EMBL" id="OWM63192.1"/>
    </source>
</evidence>
<keyword evidence="6" id="KW-0931">ER-Golgi transport</keyword>
<evidence type="ECO:0000256" key="3">
    <source>
        <dbReference type="ARBA" id="ARBA00022448"/>
    </source>
</evidence>
<keyword evidence="9" id="KW-0333">Golgi apparatus</keyword>
<dbReference type="FunFam" id="1.20.5.110:FF:000033">
    <property type="entry name" value="bet1-like SNARE 1-1"/>
    <property type="match status" value="1"/>
</dbReference>
<evidence type="ECO:0000256" key="7">
    <source>
        <dbReference type="ARBA" id="ARBA00022927"/>
    </source>
</evidence>
<name>A0A218VTE8_PUNGR</name>
<feature type="transmembrane region" description="Helical" evidence="15">
    <location>
        <begin position="104"/>
        <end position="122"/>
    </location>
</feature>
<dbReference type="RefSeq" id="XP_031371818.1">
    <property type="nucleotide sequence ID" value="XM_031515958.1"/>
</dbReference>
<dbReference type="EMBL" id="MTKT01006106">
    <property type="protein sequence ID" value="OWM63192.1"/>
    <property type="molecule type" value="Genomic_DNA"/>
</dbReference>
<evidence type="ECO:0000313" key="18">
    <source>
        <dbReference type="Proteomes" id="UP000197138"/>
    </source>
</evidence>
<evidence type="ECO:0000256" key="1">
    <source>
        <dbReference type="ARBA" id="ARBA00004163"/>
    </source>
</evidence>
<reference evidence="19" key="3">
    <citation type="journal article" date="2020" name="Plant Biotechnol. J.">
        <title>The pomegranate (Punica granatum L.) draft genome dissects genetic divergence between soft- and hard-seeded cultivars.</title>
        <authorList>
            <person name="Luo X."/>
            <person name="Li H."/>
            <person name="Wu Z."/>
            <person name="Yao W."/>
            <person name="Zhao P."/>
            <person name="Cao D."/>
            <person name="Yu H."/>
            <person name="Li K."/>
            <person name="Poudel K."/>
            <person name="Zhao D."/>
            <person name="Zhang F."/>
            <person name="Xia X."/>
            <person name="Chen L."/>
            <person name="Wang Q."/>
            <person name="Jing D."/>
            <person name="Cao S."/>
        </authorList>
    </citation>
    <scope>NUCLEOTIDE SEQUENCE [LARGE SCALE GENOMIC DNA]</scope>
</reference>
<dbReference type="Gene3D" id="1.20.5.110">
    <property type="match status" value="1"/>
</dbReference>
<keyword evidence="10" id="KW-0175">Coiled coil</keyword>
<comment type="similarity">
    <text evidence="12">Belongs to the BET1 family.</text>
</comment>
<evidence type="ECO:0000256" key="6">
    <source>
        <dbReference type="ARBA" id="ARBA00022892"/>
    </source>
</evidence>
<evidence type="ECO:0000259" key="16">
    <source>
        <dbReference type="PROSITE" id="PS50192"/>
    </source>
</evidence>
<evidence type="ECO:0000256" key="9">
    <source>
        <dbReference type="ARBA" id="ARBA00023034"/>
    </source>
</evidence>
<feature type="domain" description="T-SNARE coiled-coil homology" evidence="16">
    <location>
        <begin position="33"/>
        <end position="95"/>
    </location>
</feature>
<dbReference type="GO" id="GO:0000139">
    <property type="term" value="C:Golgi membrane"/>
    <property type="evidence" value="ECO:0007669"/>
    <property type="project" value="UniProtKB-SubCell"/>
</dbReference>
<evidence type="ECO:0000256" key="4">
    <source>
        <dbReference type="ARBA" id="ARBA00022692"/>
    </source>
</evidence>
<organism evidence="17 18">
    <name type="scientific">Punica granatum</name>
    <name type="common">Pomegranate</name>
    <dbReference type="NCBI Taxonomy" id="22663"/>
    <lineage>
        <taxon>Eukaryota</taxon>
        <taxon>Viridiplantae</taxon>
        <taxon>Streptophyta</taxon>
        <taxon>Embryophyta</taxon>
        <taxon>Tracheophyta</taxon>
        <taxon>Spermatophyta</taxon>
        <taxon>Magnoliopsida</taxon>
        <taxon>eudicotyledons</taxon>
        <taxon>Gunneridae</taxon>
        <taxon>Pentapetalae</taxon>
        <taxon>rosids</taxon>
        <taxon>malvids</taxon>
        <taxon>Myrtales</taxon>
        <taxon>Lythraceae</taxon>
        <taxon>Punica</taxon>
    </lineage>
</organism>
<keyword evidence="4 15" id="KW-0812">Transmembrane</keyword>
<comment type="subcellular location">
    <subcellularLocation>
        <location evidence="1">Endoplasmic reticulum membrane</location>
        <topology evidence="1">Single-pass type IV membrane protein</topology>
    </subcellularLocation>
    <subcellularLocation>
        <location evidence="2">Golgi apparatus membrane</location>
        <topology evidence="2">Single-pass type IV membrane protein</topology>
    </subcellularLocation>
</comment>
<evidence type="ECO:0000313" key="20">
    <source>
        <dbReference type="RefSeq" id="XP_031371818.1"/>
    </source>
</evidence>
<evidence type="ECO:0000256" key="10">
    <source>
        <dbReference type="ARBA" id="ARBA00023054"/>
    </source>
</evidence>
<dbReference type="PANTHER" id="PTHR12791">
    <property type="entry name" value="GOLGI SNARE BET1-RELATED"/>
    <property type="match status" value="1"/>
</dbReference>
<evidence type="ECO:0000256" key="2">
    <source>
        <dbReference type="ARBA" id="ARBA00004409"/>
    </source>
</evidence>
<feature type="compositionally biased region" description="Basic and acidic residues" evidence="14">
    <location>
        <begin position="22"/>
        <end position="40"/>
    </location>
</feature>
<evidence type="ECO:0000256" key="14">
    <source>
        <dbReference type="SAM" id="MobiDB-lite"/>
    </source>
</evidence>
<evidence type="ECO:0000313" key="19">
    <source>
        <dbReference type="Proteomes" id="UP000515151"/>
    </source>
</evidence>
<dbReference type="Proteomes" id="UP000515151">
    <property type="component" value="Chromosome 1"/>
</dbReference>
<dbReference type="SUPFAM" id="SSF58038">
    <property type="entry name" value="SNARE fusion complex"/>
    <property type="match status" value="1"/>
</dbReference>
<feature type="region of interest" description="Disordered" evidence="14">
    <location>
        <begin position="1"/>
        <end position="40"/>
    </location>
</feature>
<keyword evidence="11 15" id="KW-0472">Membrane</keyword>
<keyword evidence="5" id="KW-0256">Endoplasmic reticulum</keyword>
<reference evidence="20" key="4">
    <citation type="submission" date="2025-04" db="UniProtKB">
        <authorList>
            <consortium name="RefSeq"/>
        </authorList>
    </citation>
    <scope>IDENTIFICATION</scope>
    <source>
        <tissue evidence="20">Leaf</tissue>
    </source>
</reference>
<dbReference type="CDD" id="cd15853">
    <property type="entry name" value="SNARE_Bet1"/>
    <property type="match status" value="1"/>
</dbReference>
<dbReference type="GeneID" id="116187302"/>
<dbReference type="GO" id="GO:0005789">
    <property type="term" value="C:endoplasmic reticulum membrane"/>
    <property type="evidence" value="ECO:0007669"/>
    <property type="project" value="UniProtKB-SubCell"/>
</dbReference>
<dbReference type="OrthoDB" id="261831at2759"/>
<comment type="function">
    <text evidence="13">Required for vesicular transport from the ER to the Golgi complex. Functions as a SNARE associated with ER-derived vesicles.</text>
</comment>
<dbReference type="AlphaFoldDB" id="A0A218VTE8"/>
<gene>
    <name evidence="20" type="primary">LOC116187302</name>
    <name evidence="17" type="ORF">CDL15_Pgr010592</name>
</gene>
<reference evidence="18" key="1">
    <citation type="journal article" date="2017" name="Plant J.">
        <title>The pomegranate (Punica granatum L.) genome and the genomics of punicalagin biosynthesis.</title>
        <authorList>
            <person name="Qin G."/>
            <person name="Xu C."/>
            <person name="Ming R."/>
            <person name="Tang H."/>
            <person name="Guyot R."/>
            <person name="Kramer E.M."/>
            <person name="Hu Y."/>
            <person name="Yi X."/>
            <person name="Qi Y."/>
            <person name="Xu X."/>
            <person name="Gao Z."/>
            <person name="Pan H."/>
            <person name="Jian J."/>
            <person name="Tian Y."/>
            <person name="Yue Z."/>
            <person name="Xu Y."/>
        </authorList>
    </citation>
    <scope>NUCLEOTIDE SEQUENCE [LARGE SCALE GENOMIC DNA]</scope>
    <source>
        <strain evidence="18">cv. Dabenzi</strain>
    </source>
</reference>
<evidence type="ECO:0000256" key="13">
    <source>
        <dbReference type="ARBA" id="ARBA00060029"/>
    </source>
</evidence>